<protein>
    <submittedName>
        <fullName evidence="1">Uncharacterized protein</fullName>
    </submittedName>
</protein>
<organism evidence="1 2">
    <name type="scientific">Acetatifactor muris</name>
    <dbReference type="NCBI Taxonomy" id="879566"/>
    <lineage>
        <taxon>Bacteria</taxon>
        <taxon>Bacillati</taxon>
        <taxon>Bacillota</taxon>
        <taxon>Clostridia</taxon>
        <taxon>Lachnospirales</taxon>
        <taxon>Lachnospiraceae</taxon>
        <taxon>Acetatifactor</taxon>
    </lineage>
</organism>
<evidence type="ECO:0000313" key="1">
    <source>
        <dbReference type="EMBL" id="SOY28771.1"/>
    </source>
</evidence>
<proteinExistence type="predicted"/>
<dbReference type="AlphaFoldDB" id="A0A2K4ZE84"/>
<dbReference type="RefSeq" id="WP_103238848.1">
    <property type="nucleotide sequence ID" value="NZ_JANJZD010000006.1"/>
</dbReference>
<evidence type="ECO:0000313" key="2">
    <source>
        <dbReference type="Proteomes" id="UP000236311"/>
    </source>
</evidence>
<reference evidence="1 2" key="1">
    <citation type="submission" date="2018-01" db="EMBL/GenBank/DDBJ databases">
        <authorList>
            <person name="Gaut B.S."/>
            <person name="Morton B.R."/>
            <person name="Clegg M.T."/>
            <person name="Duvall M.R."/>
        </authorList>
    </citation>
    <scope>NUCLEOTIDE SEQUENCE [LARGE SCALE GENOMIC DNA]</scope>
    <source>
        <strain evidence="1">GP69</strain>
    </source>
</reference>
<name>A0A2K4ZE84_9FIRM</name>
<dbReference type="Proteomes" id="UP000236311">
    <property type="component" value="Unassembled WGS sequence"/>
</dbReference>
<accession>A0A2K4ZE84</accession>
<sequence>MKRPMTTKELFEKIRDILKEKGKLPDILDYGLATDKPIPIRNYEFDLKNNLDYGSSEGIYLDLWIVYFSDGERSTHDLGTFKTLDSSNDAMHIMADLLADFIIEEASYVNKNRDDFTWEGADVRAFDENGKPLNWCYSCNDMEDALNRKDDLLKEYPKVVIRDNATREEKHFSREEESEETQ</sequence>
<keyword evidence="2" id="KW-1185">Reference proteome</keyword>
<dbReference type="OrthoDB" id="2047739at2"/>
<gene>
    <name evidence="1" type="ORF">AMURIS_01482</name>
</gene>
<dbReference type="EMBL" id="OFSM01000006">
    <property type="protein sequence ID" value="SOY28771.1"/>
    <property type="molecule type" value="Genomic_DNA"/>
</dbReference>